<name>A0A5P1E8D5_ASPOF</name>
<evidence type="ECO:0000256" key="1">
    <source>
        <dbReference type="SAM" id="MobiDB-lite"/>
    </source>
</evidence>
<keyword evidence="3" id="KW-1185">Reference proteome</keyword>
<proteinExistence type="predicted"/>
<evidence type="ECO:0000313" key="2">
    <source>
        <dbReference type="EMBL" id="ONK62102.1"/>
    </source>
</evidence>
<dbReference type="AlphaFoldDB" id="A0A5P1E8D5"/>
<feature type="region of interest" description="Disordered" evidence="1">
    <location>
        <begin position="145"/>
        <end position="179"/>
    </location>
</feature>
<protein>
    <submittedName>
        <fullName evidence="2">Uncharacterized protein</fullName>
    </submittedName>
</protein>
<dbReference type="EMBL" id="CM007387">
    <property type="protein sequence ID" value="ONK62102.1"/>
    <property type="molecule type" value="Genomic_DNA"/>
</dbReference>
<feature type="compositionally biased region" description="Basic and acidic residues" evidence="1">
    <location>
        <begin position="65"/>
        <end position="82"/>
    </location>
</feature>
<accession>A0A5P1E8D5</accession>
<reference evidence="3" key="1">
    <citation type="journal article" date="2017" name="Nat. Commun.">
        <title>The asparagus genome sheds light on the origin and evolution of a young Y chromosome.</title>
        <authorList>
            <person name="Harkess A."/>
            <person name="Zhou J."/>
            <person name="Xu C."/>
            <person name="Bowers J.E."/>
            <person name="Van der Hulst R."/>
            <person name="Ayyampalayam S."/>
            <person name="Mercati F."/>
            <person name="Riccardi P."/>
            <person name="McKain M.R."/>
            <person name="Kakrana A."/>
            <person name="Tang H."/>
            <person name="Ray J."/>
            <person name="Groenendijk J."/>
            <person name="Arikit S."/>
            <person name="Mathioni S.M."/>
            <person name="Nakano M."/>
            <person name="Shan H."/>
            <person name="Telgmann-Rauber A."/>
            <person name="Kanno A."/>
            <person name="Yue Z."/>
            <person name="Chen H."/>
            <person name="Li W."/>
            <person name="Chen Y."/>
            <person name="Xu X."/>
            <person name="Zhang Y."/>
            <person name="Luo S."/>
            <person name="Chen H."/>
            <person name="Gao J."/>
            <person name="Mao Z."/>
            <person name="Pires J.C."/>
            <person name="Luo M."/>
            <person name="Kudrna D."/>
            <person name="Wing R.A."/>
            <person name="Meyers B.C."/>
            <person name="Yi K."/>
            <person name="Kong H."/>
            <person name="Lavrijsen P."/>
            <person name="Sunseri F."/>
            <person name="Falavigna A."/>
            <person name="Ye Y."/>
            <person name="Leebens-Mack J.H."/>
            <person name="Chen G."/>
        </authorList>
    </citation>
    <scope>NUCLEOTIDE SEQUENCE [LARGE SCALE GENOMIC DNA]</scope>
    <source>
        <strain evidence="3">cv. DH0086</strain>
    </source>
</reference>
<feature type="region of interest" description="Disordered" evidence="1">
    <location>
        <begin position="30"/>
        <end position="82"/>
    </location>
</feature>
<evidence type="ECO:0000313" key="3">
    <source>
        <dbReference type="Proteomes" id="UP000243459"/>
    </source>
</evidence>
<dbReference type="Gramene" id="ONK62102">
    <property type="protein sequence ID" value="ONK62102"/>
    <property type="gene ID" value="A4U43_C07F380"/>
</dbReference>
<dbReference type="Proteomes" id="UP000243459">
    <property type="component" value="Chromosome 7"/>
</dbReference>
<sequence>MWSSIGLSSSTISPDAWAVTKESRRFAAPFSDDLDLPAAPAAAESGGGGGGRMRRIGARRPPAAEARRSGERGPEKENDRIAVRVGLMGAGVRGRGDRGDVSWALKQDGLEGGGDGAGSAVAGVRGGGFQALEAVRASLGVQRQNPVKLSSGWRSHVTRGGEPAAGRLHHQSSHLALPS</sequence>
<gene>
    <name evidence="2" type="ORF">A4U43_C07F380</name>
</gene>
<organism evidence="2 3">
    <name type="scientific">Asparagus officinalis</name>
    <name type="common">Garden asparagus</name>
    <dbReference type="NCBI Taxonomy" id="4686"/>
    <lineage>
        <taxon>Eukaryota</taxon>
        <taxon>Viridiplantae</taxon>
        <taxon>Streptophyta</taxon>
        <taxon>Embryophyta</taxon>
        <taxon>Tracheophyta</taxon>
        <taxon>Spermatophyta</taxon>
        <taxon>Magnoliopsida</taxon>
        <taxon>Liliopsida</taxon>
        <taxon>Asparagales</taxon>
        <taxon>Asparagaceae</taxon>
        <taxon>Asparagoideae</taxon>
        <taxon>Asparagus</taxon>
    </lineage>
</organism>